<protein>
    <recommendedName>
        <fullName evidence="4">Transmembrane protein 94</fullName>
    </recommendedName>
</protein>
<dbReference type="Ensembl" id="ENSSANT00000101821.1">
    <property type="protein sequence ID" value="ENSSANP00000095877.1"/>
    <property type="gene ID" value="ENSSANG00000047253.1"/>
</dbReference>
<proteinExistence type="predicted"/>
<dbReference type="PANTHER" id="PTHR13219:SF6">
    <property type="entry name" value="TRANSMEMBRANE PROTEIN 94"/>
    <property type="match status" value="1"/>
</dbReference>
<dbReference type="AlphaFoldDB" id="A0A671SHM5"/>
<dbReference type="InterPro" id="IPR023299">
    <property type="entry name" value="ATPase_P-typ_cyto_dom_N"/>
</dbReference>
<reference evidence="2" key="2">
    <citation type="submission" date="2025-09" db="UniProtKB">
        <authorList>
            <consortium name="Ensembl"/>
        </authorList>
    </citation>
    <scope>IDENTIFICATION</scope>
</reference>
<reference evidence="2" key="1">
    <citation type="submission" date="2025-08" db="UniProtKB">
        <authorList>
            <consortium name="Ensembl"/>
        </authorList>
    </citation>
    <scope>IDENTIFICATION</scope>
</reference>
<dbReference type="PANTHER" id="PTHR13219">
    <property type="entry name" value="TRANSMEMBRANE PROTEIN 94"/>
    <property type="match status" value="1"/>
</dbReference>
<keyword evidence="1" id="KW-1133">Transmembrane helix</keyword>
<feature type="transmembrane region" description="Helical" evidence="1">
    <location>
        <begin position="546"/>
        <end position="572"/>
    </location>
</feature>
<keyword evidence="1" id="KW-0472">Membrane</keyword>
<accession>A0A671SHM5</accession>
<evidence type="ECO:0000313" key="2">
    <source>
        <dbReference type="Ensembl" id="ENSSANP00000095877.1"/>
    </source>
</evidence>
<keyword evidence="1" id="KW-0812">Transmembrane</keyword>
<dbReference type="Proteomes" id="UP000472260">
    <property type="component" value="Unassembled WGS sequence"/>
</dbReference>
<sequence length="708" mass="79946">MCVFGCVYVFQVLCCVDKQGILSWPSPNPEKILFFSRSISSQETERQRKSRPEVITSHKVSSDVFILKIRSLCSLQMLSLSVGQAQCDDTRVQFDDTCWQRHAPSLRPLGLAVQLVLCDPGVTTRILRLSDHLTHAALVRTRPPCQPVHPPWGLCHLPRILGFSTSAKEPFEQRMSVAAYTLPSISCPGDPGIIAPPSVSMRRLPFSHLIALLVHHTYTGDLQLFSYGSADVILGACTEFWDGEDIQPLTDSDRKKVVDFYQRSCMAGQCVAVSFKPLLQPHDPQIDDTCVELPLNHRSIMSVYDVSITPLRQQIFLGLVSSQYQARPDVVRLISGLDSACIRFVYFSSEEEVRSKVFAEKMGLETGWNCHISLQSESFPLDPDNVEEPVTKEGERQSYALQRLMPVMTSSDLFILLNLHLLISEEEILLRDTECEMVCIMQEYGEVVCCLGSSQNIDNNDIFLQSDISIALDPLVPTRCWSNSDAALNTSDSLSVIQLSSAICGLACTVQFNQQDNNTVIRLIKQARHTTAGIRKCFLFLLQCQLSLVLIQGSVMYFLNISVHLSLAWIIFTKEHLLIELILSCFDTHNTHCIIDQLKRCAVVLCISLQTLRLFVLCFLVKFGLTVCTFLTCFGLMLHSFCLDINHQDEDLCHPTSLLMYVKVYVIFIVSYLLNICGFVIVCYRMRVRYQKRQKLQFDTKLGMNSPF</sequence>
<organism evidence="2 3">
    <name type="scientific">Sinocyclocheilus anshuiensis</name>
    <dbReference type="NCBI Taxonomy" id="1608454"/>
    <lineage>
        <taxon>Eukaryota</taxon>
        <taxon>Metazoa</taxon>
        <taxon>Chordata</taxon>
        <taxon>Craniata</taxon>
        <taxon>Vertebrata</taxon>
        <taxon>Euteleostomi</taxon>
        <taxon>Actinopterygii</taxon>
        <taxon>Neopterygii</taxon>
        <taxon>Teleostei</taxon>
        <taxon>Ostariophysi</taxon>
        <taxon>Cypriniformes</taxon>
        <taxon>Cyprinidae</taxon>
        <taxon>Cyprininae</taxon>
        <taxon>Sinocyclocheilus</taxon>
    </lineage>
</organism>
<name>A0A671SHM5_9TELE</name>
<dbReference type="SUPFAM" id="SSF81660">
    <property type="entry name" value="Metal cation-transporting ATPase, ATP-binding domain N"/>
    <property type="match status" value="1"/>
</dbReference>
<evidence type="ECO:0008006" key="4">
    <source>
        <dbReference type="Google" id="ProtNLM"/>
    </source>
</evidence>
<evidence type="ECO:0000256" key="1">
    <source>
        <dbReference type="SAM" id="Phobius"/>
    </source>
</evidence>
<dbReference type="GO" id="GO:0000166">
    <property type="term" value="F:nucleotide binding"/>
    <property type="evidence" value="ECO:0007669"/>
    <property type="project" value="InterPro"/>
</dbReference>
<feature type="transmembrane region" description="Helical" evidence="1">
    <location>
        <begin position="658"/>
        <end position="684"/>
    </location>
</feature>
<feature type="transmembrane region" description="Helical" evidence="1">
    <location>
        <begin position="614"/>
        <end position="638"/>
    </location>
</feature>
<dbReference type="InterPro" id="IPR039720">
    <property type="entry name" value="TMEM94"/>
</dbReference>
<evidence type="ECO:0000313" key="3">
    <source>
        <dbReference type="Proteomes" id="UP000472260"/>
    </source>
</evidence>
<keyword evidence="3" id="KW-1185">Reference proteome</keyword>